<feature type="transmembrane region" description="Helical" evidence="4">
    <location>
        <begin position="61"/>
        <end position="78"/>
    </location>
</feature>
<evidence type="ECO:0000313" key="6">
    <source>
        <dbReference type="EMBL" id="KAJ1352789.1"/>
    </source>
</evidence>
<keyword evidence="2" id="KW-0808">Transferase</keyword>
<sequence length="398" mass="46279">MGLGEPPVIAGGQPFPVRLRGWAFCAFTLTSALLGSIYIITPLLPLMVVNPRCWRKCMDRLVGFWVVMPGSLMTYMFGAKVRVRGDMIDHSKPAVIIMNHRSRLDWLYFWNALYTMNPWLCTSEKITLKGVLKYLPGAGWAMACNTYIFLDRTFSSDRTKLDRIIDYYSRSGYNYQILFYPEGTDKCPLATERSRKYAEKKNLVHYDYVLHPRTTGFVHMIQTMRKAGYINYVYDVTIGFGDCIVQSEINFFAHGVCPKDVHYQVRRLNISDLPLDDKGLSDWLIDLWKDKEEKLRRFYSVERERREFENTPGGKDYTMSSTAFAGEVLIIFFWCAITAFWLYGFFAVPYMFSFSVVSCSIFILIQRQWGGVEWLSIESLNYSEKLRNDHTRLCDVTP</sequence>
<dbReference type="PANTHER" id="PTHR10983:SF19">
    <property type="entry name" value="PHOSPHOLIPID_GLYCEROL ACYLTRANSFERASE DOMAIN-CONTAINING PROTEIN"/>
    <property type="match status" value="1"/>
</dbReference>
<evidence type="ECO:0000259" key="5">
    <source>
        <dbReference type="SMART" id="SM00563"/>
    </source>
</evidence>
<keyword evidence="3" id="KW-0012">Acyltransferase</keyword>
<evidence type="ECO:0000256" key="4">
    <source>
        <dbReference type="SAM" id="Phobius"/>
    </source>
</evidence>
<keyword evidence="4" id="KW-0472">Membrane</keyword>
<name>A0AAD5MSA6_PARTN</name>
<evidence type="ECO:0000256" key="1">
    <source>
        <dbReference type="ARBA" id="ARBA00008655"/>
    </source>
</evidence>
<keyword evidence="4" id="KW-0812">Transmembrane</keyword>
<dbReference type="EMBL" id="JAHQIW010001546">
    <property type="protein sequence ID" value="KAJ1352789.1"/>
    <property type="molecule type" value="Genomic_DNA"/>
</dbReference>
<feature type="domain" description="Phospholipid/glycerol acyltransferase" evidence="5">
    <location>
        <begin position="94"/>
        <end position="218"/>
    </location>
</feature>
<accession>A0AAD5MSA6</accession>
<evidence type="ECO:0000256" key="2">
    <source>
        <dbReference type="ARBA" id="ARBA00022679"/>
    </source>
</evidence>
<dbReference type="Proteomes" id="UP001196413">
    <property type="component" value="Unassembled WGS sequence"/>
</dbReference>
<dbReference type="InterPro" id="IPR002123">
    <property type="entry name" value="Plipid/glycerol_acylTrfase"/>
</dbReference>
<feature type="transmembrane region" description="Helical" evidence="4">
    <location>
        <begin position="324"/>
        <end position="342"/>
    </location>
</feature>
<dbReference type="AlphaFoldDB" id="A0AAD5MSA6"/>
<dbReference type="GO" id="GO:0016746">
    <property type="term" value="F:acyltransferase activity"/>
    <property type="evidence" value="ECO:0007669"/>
    <property type="project" value="UniProtKB-KW"/>
</dbReference>
<dbReference type="SUPFAM" id="SSF69593">
    <property type="entry name" value="Glycerol-3-phosphate (1)-acyltransferase"/>
    <property type="match status" value="1"/>
</dbReference>
<gene>
    <name evidence="6" type="ORF">KIN20_009216</name>
</gene>
<dbReference type="GO" id="GO:0036149">
    <property type="term" value="P:phosphatidylinositol acyl-chain remodeling"/>
    <property type="evidence" value="ECO:0007669"/>
    <property type="project" value="TreeGrafter"/>
</dbReference>
<dbReference type="CDD" id="cd07990">
    <property type="entry name" value="LPLAT_LCLAT1-like"/>
    <property type="match status" value="1"/>
</dbReference>
<keyword evidence="4" id="KW-1133">Transmembrane helix</keyword>
<feature type="transmembrane region" description="Helical" evidence="4">
    <location>
        <begin position="21"/>
        <end position="41"/>
    </location>
</feature>
<comment type="caution">
    <text evidence="6">The sequence shown here is derived from an EMBL/GenBank/DDBJ whole genome shotgun (WGS) entry which is preliminary data.</text>
</comment>
<dbReference type="InterPro" id="IPR032098">
    <property type="entry name" value="Acyltransf_C"/>
</dbReference>
<protein>
    <recommendedName>
        <fullName evidence="5">Phospholipid/glycerol acyltransferase domain-containing protein</fullName>
    </recommendedName>
</protein>
<comment type="similarity">
    <text evidence="1">Belongs to the 1-acyl-sn-glycerol-3-phosphate acyltransferase family.</text>
</comment>
<reference evidence="6" key="1">
    <citation type="submission" date="2021-06" db="EMBL/GenBank/DDBJ databases">
        <title>Parelaphostrongylus tenuis whole genome reference sequence.</title>
        <authorList>
            <person name="Garwood T.J."/>
            <person name="Larsen P.A."/>
            <person name="Fountain-Jones N.M."/>
            <person name="Garbe J.R."/>
            <person name="Macchietto M.G."/>
            <person name="Kania S.A."/>
            <person name="Gerhold R.W."/>
            <person name="Richards J.E."/>
            <person name="Wolf T.M."/>
        </authorList>
    </citation>
    <scope>NUCLEOTIDE SEQUENCE</scope>
    <source>
        <strain evidence="6">MNPRO001-30</strain>
        <tissue evidence="6">Meninges</tissue>
    </source>
</reference>
<organism evidence="6 7">
    <name type="scientific">Parelaphostrongylus tenuis</name>
    <name type="common">Meningeal worm</name>
    <dbReference type="NCBI Taxonomy" id="148309"/>
    <lineage>
        <taxon>Eukaryota</taxon>
        <taxon>Metazoa</taxon>
        <taxon>Ecdysozoa</taxon>
        <taxon>Nematoda</taxon>
        <taxon>Chromadorea</taxon>
        <taxon>Rhabditida</taxon>
        <taxon>Rhabditina</taxon>
        <taxon>Rhabditomorpha</taxon>
        <taxon>Strongyloidea</taxon>
        <taxon>Metastrongylidae</taxon>
        <taxon>Parelaphostrongylus</taxon>
    </lineage>
</organism>
<evidence type="ECO:0000256" key="3">
    <source>
        <dbReference type="ARBA" id="ARBA00023315"/>
    </source>
</evidence>
<dbReference type="GO" id="GO:0005783">
    <property type="term" value="C:endoplasmic reticulum"/>
    <property type="evidence" value="ECO:0007669"/>
    <property type="project" value="TreeGrafter"/>
</dbReference>
<keyword evidence="7" id="KW-1185">Reference proteome</keyword>
<dbReference type="SMART" id="SM00563">
    <property type="entry name" value="PlsC"/>
    <property type="match status" value="1"/>
</dbReference>
<dbReference type="Pfam" id="PF01553">
    <property type="entry name" value="Acyltransferase"/>
    <property type="match status" value="1"/>
</dbReference>
<dbReference type="Pfam" id="PF16076">
    <property type="entry name" value="Acyltransf_C"/>
    <property type="match status" value="1"/>
</dbReference>
<dbReference type="PANTHER" id="PTHR10983">
    <property type="entry name" value="1-ACYLGLYCEROL-3-PHOSPHATE ACYLTRANSFERASE-RELATED"/>
    <property type="match status" value="1"/>
</dbReference>
<proteinExistence type="inferred from homology"/>
<evidence type="ECO:0000313" key="7">
    <source>
        <dbReference type="Proteomes" id="UP001196413"/>
    </source>
</evidence>